<dbReference type="PANTHER" id="PTHR22968:SF12">
    <property type="entry name" value="SERINE_THREONINE-PROTEIN KINASE D2"/>
    <property type="match status" value="1"/>
</dbReference>
<sequence length="204" mass="22687">MFFSSLLSKPRTPSEARRFYTGRPVHLDKILMTKVKVPHTFAVHSYTRPTVCQYCKRLLRGLFRQGLQCKDCKFNCHKRCAYKVPNDCLGETIGDNRSNCDMLSPSADTEVPMDFSSEYDTSDKSSMDDSDEACSIPGSFSPDNNQDGTGGDQSCKQHWVALAAQRRSAYVATAGAWHRLLHATDELAAQFYTSPLGAAVSNLL</sequence>
<reference evidence="5 6" key="1">
    <citation type="submission" date="2021-07" db="EMBL/GenBank/DDBJ databases">
        <authorList>
            <person name="Palmer J.M."/>
        </authorList>
    </citation>
    <scope>NUCLEOTIDE SEQUENCE [LARGE SCALE GENOMIC DNA]</scope>
    <source>
        <strain evidence="5 6">AT_MEX2019</strain>
        <tissue evidence="5">Muscle</tissue>
    </source>
</reference>
<dbReference type="EMBL" id="JAHUTI010006863">
    <property type="protein sequence ID" value="MED6234356.1"/>
    <property type="molecule type" value="Genomic_DNA"/>
</dbReference>
<dbReference type="PRINTS" id="PR00008">
    <property type="entry name" value="DAGPEDOMAIN"/>
</dbReference>
<dbReference type="PANTHER" id="PTHR22968">
    <property type="entry name" value="PROTEIN KINASE C, MU"/>
    <property type="match status" value="1"/>
</dbReference>
<dbReference type="SUPFAM" id="SSF57889">
    <property type="entry name" value="Cysteine-rich domain"/>
    <property type="match status" value="1"/>
</dbReference>
<evidence type="ECO:0000256" key="3">
    <source>
        <dbReference type="SAM" id="MobiDB-lite"/>
    </source>
</evidence>
<evidence type="ECO:0000259" key="4">
    <source>
        <dbReference type="PROSITE" id="PS50081"/>
    </source>
</evidence>
<name>A0ABU7A899_9TELE</name>
<dbReference type="Gene3D" id="3.30.60.20">
    <property type="match status" value="1"/>
</dbReference>
<dbReference type="Pfam" id="PF00130">
    <property type="entry name" value="C1_1"/>
    <property type="match status" value="1"/>
</dbReference>
<dbReference type="InterPro" id="IPR002219">
    <property type="entry name" value="PKC_DAG/PE"/>
</dbReference>
<keyword evidence="6" id="KW-1185">Reference proteome</keyword>
<dbReference type="InterPro" id="IPR046349">
    <property type="entry name" value="C1-like_sf"/>
</dbReference>
<evidence type="ECO:0000313" key="6">
    <source>
        <dbReference type="Proteomes" id="UP001345963"/>
    </source>
</evidence>
<evidence type="ECO:0000313" key="5">
    <source>
        <dbReference type="EMBL" id="MED6234356.1"/>
    </source>
</evidence>
<organism evidence="5 6">
    <name type="scientific">Ataeniobius toweri</name>
    <dbReference type="NCBI Taxonomy" id="208326"/>
    <lineage>
        <taxon>Eukaryota</taxon>
        <taxon>Metazoa</taxon>
        <taxon>Chordata</taxon>
        <taxon>Craniata</taxon>
        <taxon>Vertebrata</taxon>
        <taxon>Euteleostomi</taxon>
        <taxon>Actinopterygii</taxon>
        <taxon>Neopterygii</taxon>
        <taxon>Teleostei</taxon>
        <taxon>Neoteleostei</taxon>
        <taxon>Acanthomorphata</taxon>
        <taxon>Ovalentaria</taxon>
        <taxon>Atherinomorphae</taxon>
        <taxon>Cyprinodontiformes</taxon>
        <taxon>Goodeidae</taxon>
        <taxon>Ataeniobius</taxon>
    </lineage>
</organism>
<evidence type="ECO:0000256" key="2">
    <source>
        <dbReference type="ARBA" id="ARBA00022833"/>
    </source>
</evidence>
<dbReference type="InterPro" id="IPR020454">
    <property type="entry name" value="DAG/PE-bd"/>
</dbReference>
<comment type="caution">
    <text evidence="5">The sequence shown here is derived from an EMBL/GenBank/DDBJ whole genome shotgun (WGS) entry which is preliminary data.</text>
</comment>
<dbReference type="PROSITE" id="PS50081">
    <property type="entry name" value="ZF_DAG_PE_2"/>
    <property type="match status" value="1"/>
</dbReference>
<proteinExistence type="predicted"/>
<feature type="region of interest" description="Disordered" evidence="3">
    <location>
        <begin position="104"/>
        <end position="152"/>
    </location>
</feature>
<keyword evidence="1" id="KW-0479">Metal-binding</keyword>
<accession>A0ABU7A899</accession>
<gene>
    <name evidence="5" type="ORF">ATANTOWER_027815</name>
</gene>
<protein>
    <recommendedName>
        <fullName evidence="4">Phorbol-ester/DAG-type domain-containing protein</fullName>
    </recommendedName>
</protein>
<dbReference type="Proteomes" id="UP001345963">
    <property type="component" value="Unassembled WGS sequence"/>
</dbReference>
<dbReference type="SMART" id="SM00109">
    <property type="entry name" value="C1"/>
    <property type="match status" value="1"/>
</dbReference>
<dbReference type="PROSITE" id="PS00479">
    <property type="entry name" value="ZF_DAG_PE_1"/>
    <property type="match status" value="1"/>
</dbReference>
<keyword evidence="2" id="KW-0862">Zinc</keyword>
<feature type="compositionally biased region" description="Polar residues" evidence="3">
    <location>
        <begin position="141"/>
        <end position="152"/>
    </location>
</feature>
<evidence type="ECO:0000256" key="1">
    <source>
        <dbReference type="ARBA" id="ARBA00022723"/>
    </source>
</evidence>
<feature type="domain" description="Phorbol-ester/DAG-type" evidence="4">
    <location>
        <begin position="38"/>
        <end position="88"/>
    </location>
</feature>